<evidence type="ECO:0000313" key="6">
    <source>
        <dbReference type="EMBL" id="OGG21126.1"/>
    </source>
</evidence>
<protein>
    <recommendedName>
        <fullName evidence="3">Protein GrpE</fullName>
    </recommendedName>
    <alternativeName>
        <fullName evidence="3">HSP-70 cofactor</fullName>
    </alternativeName>
</protein>
<name>A0A1F6A994_9BACT</name>
<keyword evidence="3" id="KW-0963">Cytoplasm</keyword>
<dbReference type="GO" id="GO:0006457">
    <property type="term" value="P:protein folding"/>
    <property type="evidence" value="ECO:0007669"/>
    <property type="project" value="InterPro"/>
</dbReference>
<dbReference type="Proteomes" id="UP000177092">
    <property type="component" value="Unassembled WGS sequence"/>
</dbReference>
<dbReference type="InterPro" id="IPR000740">
    <property type="entry name" value="GrpE"/>
</dbReference>
<dbReference type="GO" id="GO:0051087">
    <property type="term" value="F:protein-folding chaperone binding"/>
    <property type="evidence" value="ECO:0007669"/>
    <property type="project" value="InterPro"/>
</dbReference>
<evidence type="ECO:0000256" key="4">
    <source>
        <dbReference type="RuleBase" id="RU004478"/>
    </source>
</evidence>
<dbReference type="CDD" id="cd00446">
    <property type="entry name" value="GrpE"/>
    <property type="match status" value="1"/>
</dbReference>
<dbReference type="EMBL" id="MFJN01000028">
    <property type="protein sequence ID" value="OGG21126.1"/>
    <property type="molecule type" value="Genomic_DNA"/>
</dbReference>
<dbReference type="InterPro" id="IPR013805">
    <property type="entry name" value="GrpE_CC"/>
</dbReference>
<reference evidence="6 7" key="1">
    <citation type="journal article" date="2016" name="Nat. Commun.">
        <title>Thousands of microbial genomes shed light on interconnected biogeochemical processes in an aquifer system.</title>
        <authorList>
            <person name="Anantharaman K."/>
            <person name="Brown C.T."/>
            <person name="Hug L.A."/>
            <person name="Sharon I."/>
            <person name="Castelle C.J."/>
            <person name="Probst A.J."/>
            <person name="Thomas B.C."/>
            <person name="Singh A."/>
            <person name="Wilkins M.J."/>
            <person name="Karaoz U."/>
            <person name="Brodie E.L."/>
            <person name="Williams K.H."/>
            <person name="Hubbard S.S."/>
            <person name="Banfield J.F."/>
        </authorList>
    </citation>
    <scope>NUCLEOTIDE SEQUENCE [LARGE SCALE GENOMIC DNA]</scope>
</reference>
<dbReference type="SUPFAM" id="SSF58014">
    <property type="entry name" value="Coiled-coil domain of nucleotide exchange factor GrpE"/>
    <property type="match status" value="1"/>
</dbReference>
<dbReference type="Gene3D" id="3.90.20.20">
    <property type="match status" value="1"/>
</dbReference>
<sequence length="156" mass="18311">MSKKQIYKNPEELKTELETWKNKYLRILADYQNLEKRIKEARENEVKYASGKIILKILPVFDILEQVVKINNDQGLILALKQFSEVLTRENVQKIEVLGREFDPLTMECLEVVPGEKDNLVVQELRTGYKMYDKVIRTARVKVEKKKLENVIPSFA</sequence>
<evidence type="ECO:0000256" key="3">
    <source>
        <dbReference type="HAMAP-Rule" id="MF_01151"/>
    </source>
</evidence>
<dbReference type="InterPro" id="IPR009012">
    <property type="entry name" value="GrpE_head"/>
</dbReference>
<comment type="subunit">
    <text evidence="3">Homodimer.</text>
</comment>
<dbReference type="GO" id="GO:0042803">
    <property type="term" value="F:protein homodimerization activity"/>
    <property type="evidence" value="ECO:0007669"/>
    <property type="project" value="InterPro"/>
</dbReference>
<dbReference type="AlphaFoldDB" id="A0A1F6A994"/>
<keyword evidence="5" id="KW-0175">Coiled coil</keyword>
<comment type="subcellular location">
    <subcellularLocation>
        <location evidence="3">Cytoplasm</location>
    </subcellularLocation>
</comment>
<dbReference type="HAMAP" id="MF_01151">
    <property type="entry name" value="GrpE"/>
    <property type="match status" value="1"/>
</dbReference>
<dbReference type="Gene3D" id="2.30.22.10">
    <property type="entry name" value="Head domain of nucleotide exchange factor GrpE"/>
    <property type="match status" value="1"/>
</dbReference>
<dbReference type="PANTHER" id="PTHR21237">
    <property type="entry name" value="GRPE PROTEIN"/>
    <property type="match status" value="1"/>
</dbReference>
<organism evidence="6 7">
    <name type="scientific">Candidatus Gottesmanbacteria bacterium RIFCSPHIGHO2_02_FULL_40_13</name>
    <dbReference type="NCBI Taxonomy" id="1798384"/>
    <lineage>
        <taxon>Bacteria</taxon>
        <taxon>Candidatus Gottesmaniibacteriota</taxon>
    </lineage>
</organism>
<dbReference type="Pfam" id="PF01025">
    <property type="entry name" value="GrpE"/>
    <property type="match status" value="1"/>
</dbReference>
<dbReference type="STRING" id="1798384.A3D03_05765"/>
<dbReference type="SUPFAM" id="SSF51064">
    <property type="entry name" value="Head domain of nucleotide exchange factor GrpE"/>
    <property type="match status" value="1"/>
</dbReference>
<dbReference type="GO" id="GO:0000774">
    <property type="term" value="F:adenyl-nucleotide exchange factor activity"/>
    <property type="evidence" value="ECO:0007669"/>
    <property type="project" value="InterPro"/>
</dbReference>
<dbReference type="PRINTS" id="PR00773">
    <property type="entry name" value="GRPEPROTEIN"/>
</dbReference>
<evidence type="ECO:0000256" key="1">
    <source>
        <dbReference type="ARBA" id="ARBA00009054"/>
    </source>
</evidence>
<evidence type="ECO:0000256" key="5">
    <source>
        <dbReference type="SAM" id="Coils"/>
    </source>
</evidence>
<proteinExistence type="inferred from homology"/>
<comment type="similarity">
    <text evidence="1 3 4">Belongs to the GrpE family.</text>
</comment>
<comment type="caution">
    <text evidence="6">The sequence shown here is derived from an EMBL/GenBank/DDBJ whole genome shotgun (WGS) entry which is preliminary data.</text>
</comment>
<dbReference type="GO" id="GO:0051082">
    <property type="term" value="F:unfolded protein binding"/>
    <property type="evidence" value="ECO:0007669"/>
    <property type="project" value="TreeGrafter"/>
</dbReference>
<keyword evidence="3" id="KW-0346">Stress response</keyword>
<evidence type="ECO:0000313" key="7">
    <source>
        <dbReference type="Proteomes" id="UP000177092"/>
    </source>
</evidence>
<dbReference type="PANTHER" id="PTHR21237:SF23">
    <property type="entry name" value="GRPE PROTEIN HOMOLOG, MITOCHONDRIAL"/>
    <property type="match status" value="1"/>
</dbReference>
<comment type="function">
    <text evidence="3">Participates actively in the response to hyperosmotic and heat shock by preventing the aggregation of stress-denatured proteins, in association with DnaK and GrpE. It is the nucleotide exchange factor for DnaK and may function as a thermosensor. Unfolded proteins bind initially to DnaJ; upon interaction with the DnaJ-bound protein, DnaK hydrolyzes its bound ATP, resulting in the formation of a stable complex. GrpE releases ADP from DnaK; ATP binding to DnaK triggers the release of the substrate protein, thus completing the reaction cycle. Several rounds of ATP-dependent interactions between DnaJ, DnaK and GrpE are required for fully efficient folding.</text>
</comment>
<keyword evidence="2 3" id="KW-0143">Chaperone</keyword>
<evidence type="ECO:0000256" key="2">
    <source>
        <dbReference type="ARBA" id="ARBA00023186"/>
    </source>
</evidence>
<dbReference type="GO" id="GO:0005737">
    <property type="term" value="C:cytoplasm"/>
    <property type="evidence" value="ECO:0007669"/>
    <property type="project" value="UniProtKB-SubCell"/>
</dbReference>
<gene>
    <name evidence="3" type="primary">grpE</name>
    <name evidence="6" type="ORF">A3D03_05765</name>
</gene>
<accession>A0A1F6A994</accession>
<feature type="coiled-coil region" evidence="5">
    <location>
        <begin position="17"/>
        <end position="44"/>
    </location>
</feature>